<dbReference type="OrthoDB" id="5539423at2"/>
<feature type="transmembrane region" description="Helical" evidence="1">
    <location>
        <begin position="189"/>
        <end position="220"/>
    </location>
</feature>
<name>A0A250ICH5_9BACT</name>
<keyword evidence="3" id="KW-1185">Reference proteome</keyword>
<keyword evidence="1" id="KW-0812">Transmembrane</keyword>
<dbReference type="AlphaFoldDB" id="A0A250ICH5"/>
<keyword evidence="1" id="KW-0472">Membrane</keyword>
<keyword evidence="1" id="KW-1133">Transmembrane helix</keyword>
<organism evidence="2 3">
    <name type="scientific">Melittangium boletus DSM 14713</name>
    <dbReference type="NCBI Taxonomy" id="1294270"/>
    <lineage>
        <taxon>Bacteria</taxon>
        <taxon>Pseudomonadati</taxon>
        <taxon>Myxococcota</taxon>
        <taxon>Myxococcia</taxon>
        <taxon>Myxococcales</taxon>
        <taxon>Cystobacterineae</taxon>
        <taxon>Archangiaceae</taxon>
        <taxon>Melittangium</taxon>
    </lineage>
</organism>
<feature type="transmembrane region" description="Helical" evidence="1">
    <location>
        <begin position="162"/>
        <end position="182"/>
    </location>
</feature>
<reference evidence="2 3" key="1">
    <citation type="submission" date="2017-06" db="EMBL/GenBank/DDBJ databases">
        <authorList>
            <person name="Kim H.J."/>
            <person name="Triplett B.A."/>
        </authorList>
    </citation>
    <scope>NUCLEOTIDE SEQUENCE [LARGE SCALE GENOMIC DNA]</scope>
    <source>
        <strain evidence="2 3">DSM 14713</strain>
    </source>
</reference>
<accession>A0A250ICH5</accession>
<evidence type="ECO:0000313" key="2">
    <source>
        <dbReference type="EMBL" id="ATB29554.1"/>
    </source>
</evidence>
<evidence type="ECO:0000313" key="3">
    <source>
        <dbReference type="Proteomes" id="UP000217289"/>
    </source>
</evidence>
<protein>
    <submittedName>
        <fullName evidence="2">Uncharacterized protein</fullName>
    </submittedName>
</protein>
<dbReference type="KEGG" id="mbd:MEBOL_003009"/>
<feature type="transmembrane region" description="Helical" evidence="1">
    <location>
        <begin position="132"/>
        <end position="150"/>
    </location>
</feature>
<sequence>MTTRTPDLHLSPDPLHMLHDQARAPGAGPEDIDALIAECARFLSSEEDKRERAKVLHALLEDTFIEGVAGSDGRRVDVTAAHALVALGETYARELSPWERRLLTEAPTVRASPGTGRKPAPSFLKNLLAQRMRVGALALCWAVIEATVLTHELGDLVGSEGVMAGALMTLVLVVFPALAILVEPRPGNLALHVIPIVLGILGIVGLTPPFVMLMVPLFFIGLSYGGSSGIDVALLSVLALLALLVRLGLVYSLILARRSLRRSRGST</sequence>
<dbReference type="RefSeq" id="WP_095978102.1">
    <property type="nucleotide sequence ID" value="NZ_CP022163.1"/>
</dbReference>
<dbReference type="Proteomes" id="UP000217289">
    <property type="component" value="Chromosome"/>
</dbReference>
<proteinExistence type="predicted"/>
<evidence type="ECO:0000256" key="1">
    <source>
        <dbReference type="SAM" id="Phobius"/>
    </source>
</evidence>
<feature type="transmembrane region" description="Helical" evidence="1">
    <location>
        <begin position="232"/>
        <end position="254"/>
    </location>
</feature>
<gene>
    <name evidence="2" type="ORF">MEBOL_003009</name>
</gene>
<dbReference type="EMBL" id="CP022163">
    <property type="protein sequence ID" value="ATB29554.1"/>
    <property type="molecule type" value="Genomic_DNA"/>
</dbReference>